<name>A0A8H5CI09_9AGAR</name>
<dbReference type="Proteomes" id="UP000541558">
    <property type="component" value="Unassembled WGS sequence"/>
</dbReference>
<dbReference type="PANTHER" id="PTHR36223">
    <property type="entry name" value="BETA-LACTAMASE-TYPE TRANSPEPTIDASE FOLD DOMAIN CONTAINING PROTEIN"/>
    <property type="match status" value="1"/>
</dbReference>
<protein>
    <recommendedName>
        <fullName evidence="1">DUF7918 domain-containing protein</fullName>
    </recommendedName>
</protein>
<evidence type="ECO:0000313" key="3">
    <source>
        <dbReference type="Proteomes" id="UP000541558"/>
    </source>
</evidence>
<dbReference type="PANTHER" id="PTHR36223:SF1">
    <property type="entry name" value="TRANSCRIPTION ELONGATION FACTOR EAF N-TERMINAL DOMAIN-CONTAINING PROTEIN"/>
    <property type="match status" value="1"/>
</dbReference>
<gene>
    <name evidence="2" type="ORF">D9611_002015</name>
</gene>
<sequence length="306" mass="34381">MPALEDIIVWIEMDEVRLEEYKTEVSPDGKIVSCWIACEPGKPFRIGIVVPPGEVRSANYHFVGYLDGTKTHLKGSVMRKRSARLGRTFYFDGDRDNKHSITRPFFFGALELTDDDACLSNVDKRFGEIQLSIRTAERMFTVPNTKHKPSGLERANSAADYRVHERSKKGVTHCVKFGDAKPYHTPTVTNIGREKTLCTFVFHYRQMDTLIANDIAPRKRKADNTASESSKAETMSEILKLRNKLVELEGRLEETEPGGSAQAPRRVKTELRSAFAPGETSGLAAPVKAEPHRAFIPGEVIDLTDW</sequence>
<keyword evidence="3" id="KW-1185">Reference proteome</keyword>
<dbReference type="InterPro" id="IPR057678">
    <property type="entry name" value="DUF7918"/>
</dbReference>
<dbReference type="EMBL" id="JAACJK010000001">
    <property type="protein sequence ID" value="KAF5342094.1"/>
    <property type="molecule type" value="Genomic_DNA"/>
</dbReference>
<feature type="domain" description="DUF7918" evidence="1">
    <location>
        <begin position="9"/>
        <end position="218"/>
    </location>
</feature>
<evidence type="ECO:0000259" key="1">
    <source>
        <dbReference type="Pfam" id="PF25534"/>
    </source>
</evidence>
<evidence type="ECO:0000313" key="2">
    <source>
        <dbReference type="EMBL" id="KAF5342094.1"/>
    </source>
</evidence>
<dbReference type="OrthoDB" id="3364132at2759"/>
<proteinExistence type="predicted"/>
<dbReference type="Pfam" id="PF25534">
    <property type="entry name" value="DUF7918"/>
    <property type="match status" value="1"/>
</dbReference>
<comment type="caution">
    <text evidence="2">The sequence shown here is derived from an EMBL/GenBank/DDBJ whole genome shotgun (WGS) entry which is preliminary data.</text>
</comment>
<reference evidence="2 3" key="1">
    <citation type="journal article" date="2020" name="ISME J.">
        <title>Uncovering the hidden diversity of litter-decomposition mechanisms in mushroom-forming fungi.</title>
        <authorList>
            <person name="Floudas D."/>
            <person name="Bentzer J."/>
            <person name="Ahren D."/>
            <person name="Johansson T."/>
            <person name="Persson P."/>
            <person name="Tunlid A."/>
        </authorList>
    </citation>
    <scope>NUCLEOTIDE SEQUENCE [LARGE SCALE GENOMIC DNA]</scope>
    <source>
        <strain evidence="2 3">CBS 175.51</strain>
    </source>
</reference>
<dbReference type="AlphaFoldDB" id="A0A8H5CI09"/>
<organism evidence="2 3">
    <name type="scientific">Ephemerocybe angulata</name>
    <dbReference type="NCBI Taxonomy" id="980116"/>
    <lineage>
        <taxon>Eukaryota</taxon>
        <taxon>Fungi</taxon>
        <taxon>Dikarya</taxon>
        <taxon>Basidiomycota</taxon>
        <taxon>Agaricomycotina</taxon>
        <taxon>Agaricomycetes</taxon>
        <taxon>Agaricomycetidae</taxon>
        <taxon>Agaricales</taxon>
        <taxon>Agaricineae</taxon>
        <taxon>Psathyrellaceae</taxon>
        <taxon>Ephemerocybe</taxon>
    </lineage>
</organism>
<accession>A0A8H5CI09</accession>